<dbReference type="InterPro" id="IPR000859">
    <property type="entry name" value="CUB_dom"/>
</dbReference>
<protein>
    <submittedName>
        <fullName evidence="5">Cubilin</fullName>
    </submittedName>
</protein>
<dbReference type="SUPFAM" id="SSF49854">
    <property type="entry name" value="Spermadhesin, CUB domain"/>
    <property type="match status" value="2"/>
</dbReference>
<dbReference type="CDD" id="cd00041">
    <property type="entry name" value="CUB"/>
    <property type="match status" value="2"/>
</dbReference>
<feature type="domain" description="CUB" evidence="4">
    <location>
        <begin position="15"/>
        <end position="133"/>
    </location>
</feature>
<evidence type="ECO:0000256" key="3">
    <source>
        <dbReference type="PROSITE-ProRule" id="PRU00059"/>
    </source>
</evidence>
<comment type="caution">
    <text evidence="5">The sequence shown here is derived from an EMBL/GenBank/DDBJ whole genome shotgun (WGS) entry which is preliminary data.</text>
</comment>
<dbReference type="Pfam" id="PF00431">
    <property type="entry name" value="CUB"/>
    <property type="match status" value="2"/>
</dbReference>
<gene>
    <name evidence="5" type="primary">CUBN_5</name>
    <name evidence="5" type="ORF">FJT64_018728</name>
</gene>
<dbReference type="PANTHER" id="PTHR24251">
    <property type="entry name" value="OVOCHYMASE-RELATED"/>
    <property type="match status" value="1"/>
</dbReference>
<dbReference type="InterPro" id="IPR035914">
    <property type="entry name" value="Sperma_CUB_dom_sf"/>
</dbReference>
<dbReference type="OrthoDB" id="6425279at2759"/>
<proteinExistence type="predicted"/>
<evidence type="ECO:0000313" key="5">
    <source>
        <dbReference type="EMBL" id="KAF0310234.1"/>
    </source>
</evidence>
<keyword evidence="2 3" id="KW-1015">Disulfide bond</keyword>
<dbReference type="SMART" id="SM00042">
    <property type="entry name" value="CUB"/>
    <property type="match status" value="2"/>
</dbReference>
<reference evidence="5 6" key="1">
    <citation type="submission" date="2019-07" db="EMBL/GenBank/DDBJ databases">
        <title>Draft genome assembly of a fouling barnacle, Amphibalanus amphitrite (Darwin, 1854): The first reference genome for Thecostraca.</title>
        <authorList>
            <person name="Kim W."/>
        </authorList>
    </citation>
    <scope>NUCLEOTIDE SEQUENCE [LARGE SCALE GENOMIC DNA]</scope>
    <source>
        <strain evidence="5">SNU_AA5</strain>
        <tissue evidence="5">Soma without cirri and trophi</tissue>
    </source>
</reference>
<feature type="disulfide bond" evidence="3">
    <location>
        <begin position="144"/>
        <end position="171"/>
    </location>
</feature>
<sequence length="260" mass="29524">MMEERSVYDTPRLACDTAIQYLQPGVYHMQSPNYKRDDPGNYTNDFRCKYRMHAADSNGMLRFDCFFFQLEDSQYCLKDSFAVARDEGAQTITNFYCGRTKTPKTLFAKNIDVSFKTDSSGTDKGFFCTVMSKEAVAGCGSLPCGKRYLGPGTYSLLSQNYPENYGNNIYCKWELVASDPSNTVDFSCSSFDMISWDNSCEWDWMKVDDVRHCNNNKPAPQQFTGGVTVEYSTPDLPHKTRKGFKCTVSIRDSKLANESN</sequence>
<evidence type="ECO:0000256" key="1">
    <source>
        <dbReference type="ARBA" id="ARBA00022737"/>
    </source>
</evidence>
<dbReference type="PANTHER" id="PTHR24251:SF30">
    <property type="entry name" value="MEMBRANE FRIZZLED-RELATED PROTEIN"/>
    <property type="match status" value="1"/>
</dbReference>
<dbReference type="PROSITE" id="PS01180">
    <property type="entry name" value="CUB"/>
    <property type="match status" value="2"/>
</dbReference>
<evidence type="ECO:0000259" key="4">
    <source>
        <dbReference type="PROSITE" id="PS01180"/>
    </source>
</evidence>
<keyword evidence="6" id="KW-1185">Reference proteome</keyword>
<name>A0A6A4X2H8_AMPAM</name>
<dbReference type="Gene3D" id="2.60.120.290">
    <property type="entry name" value="Spermadhesin, CUB domain"/>
    <property type="match status" value="2"/>
</dbReference>
<organism evidence="5 6">
    <name type="scientific">Amphibalanus amphitrite</name>
    <name type="common">Striped barnacle</name>
    <name type="synonym">Balanus amphitrite</name>
    <dbReference type="NCBI Taxonomy" id="1232801"/>
    <lineage>
        <taxon>Eukaryota</taxon>
        <taxon>Metazoa</taxon>
        <taxon>Ecdysozoa</taxon>
        <taxon>Arthropoda</taxon>
        <taxon>Crustacea</taxon>
        <taxon>Multicrustacea</taxon>
        <taxon>Cirripedia</taxon>
        <taxon>Thoracica</taxon>
        <taxon>Thoracicalcarea</taxon>
        <taxon>Balanomorpha</taxon>
        <taxon>Balanoidea</taxon>
        <taxon>Balanidae</taxon>
        <taxon>Amphibalaninae</taxon>
        <taxon>Amphibalanus</taxon>
    </lineage>
</organism>
<comment type="caution">
    <text evidence="3">Lacks conserved residue(s) required for the propagation of feature annotation.</text>
</comment>
<evidence type="ECO:0000313" key="6">
    <source>
        <dbReference type="Proteomes" id="UP000440578"/>
    </source>
</evidence>
<evidence type="ECO:0000256" key="2">
    <source>
        <dbReference type="ARBA" id="ARBA00023157"/>
    </source>
</evidence>
<keyword evidence="1" id="KW-0677">Repeat</keyword>
<dbReference type="Proteomes" id="UP000440578">
    <property type="component" value="Unassembled WGS sequence"/>
</dbReference>
<accession>A0A6A4X2H8</accession>
<feature type="domain" description="CUB" evidence="4">
    <location>
        <begin position="144"/>
        <end position="260"/>
    </location>
</feature>
<dbReference type="AlphaFoldDB" id="A0A6A4X2H8"/>
<dbReference type="EMBL" id="VIIS01000330">
    <property type="protein sequence ID" value="KAF0310234.1"/>
    <property type="molecule type" value="Genomic_DNA"/>
</dbReference>